<sequence length="359" mass="40383">MTNYKDRLRLVLGLLEKDKLTNEEKDALYARALDTGLRARKHKIKRLVFQVAASIALFVGVGIYFKSQNNDVKTLDQNTWTASALKSEGYGAILTLADGSKIDLAKRSTDLNRTDNNNIILSSDSMLLYKKPDNTAITDNHMNTLEVPKKYTFKVILADGTKVWLNSDSKLHYPTHFVGNERKVDLSGEAYFEVAPNKQKPFIVQTDRQQIQVLGTHFNVQSYPNKPVVTSLLEGMVAVNALASNKTKVLLPGDQSRTSSVGDIDVKHMDNITDYIAWKDGYFQLNATPIAEIMDLLSRWYDFEYSTVGIKKSNIKLYGKIHKSATLDQALQILSQFDIDYNINKNNAGLIQITLKPSK</sequence>
<dbReference type="EMBL" id="JAERTY010000009">
    <property type="protein sequence ID" value="MBL1410392.1"/>
    <property type="molecule type" value="Genomic_DNA"/>
</dbReference>
<keyword evidence="1" id="KW-0472">Membrane</keyword>
<reference evidence="4 5" key="1">
    <citation type="submission" date="2021-01" db="EMBL/GenBank/DDBJ databases">
        <title>C459-1 draft genome sequence.</title>
        <authorList>
            <person name="Zhang X.-F."/>
        </authorList>
    </citation>
    <scope>NUCLEOTIDE SEQUENCE [LARGE SCALE GENOMIC DNA]</scope>
    <source>
        <strain evidence="5">C459-1</strain>
    </source>
</reference>
<evidence type="ECO:0000313" key="5">
    <source>
        <dbReference type="Proteomes" id="UP000625283"/>
    </source>
</evidence>
<dbReference type="InterPro" id="IPR032508">
    <property type="entry name" value="FecR_C"/>
</dbReference>
<evidence type="ECO:0000313" key="4">
    <source>
        <dbReference type="EMBL" id="MBL1410392.1"/>
    </source>
</evidence>
<dbReference type="Gene3D" id="2.60.120.1440">
    <property type="match status" value="1"/>
</dbReference>
<protein>
    <submittedName>
        <fullName evidence="4">FecR family protein</fullName>
    </submittedName>
</protein>
<feature type="domain" description="FecR protein" evidence="2">
    <location>
        <begin position="146"/>
        <end position="237"/>
    </location>
</feature>
<accession>A0ABS1R8S7</accession>
<dbReference type="Pfam" id="PF04773">
    <property type="entry name" value="FecR"/>
    <property type="match status" value="1"/>
</dbReference>
<dbReference type="PIRSF" id="PIRSF018266">
    <property type="entry name" value="FecR"/>
    <property type="match status" value="1"/>
</dbReference>
<dbReference type="PANTHER" id="PTHR30273:SF2">
    <property type="entry name" value="PROTEIN FECR"/>
    <property type="match status" value="1"/>
</dbReference>
<evidence type="ECO:0000256" key="1">
    <source>
        <dbReference type="SAM" id="Phobius"/>
    </source>
</evidence>
<keyword evidence="5" id="KW-1185">Reference proteome</keyword>
<proteinExistence type="predicted"/>
<feature type="domain" description="Protein FecR C-terminal" evidence="3">
    <location>
        <begin position="283"/>
        <end position="347"/>
    </location>
</feature>
<dbReference type="InterPro" id="IPR012373">
    <property type="entry name" value="Ferrdict_sens_TM"/>
</dbReference>
<dbReference type="RefSeq" id="WP_202104087.1">
    <property type="nucleotide sequence ID" value="NZ_JAERTY010000009.1"/>
</dbReference>
<organism evidence="4 5">
    <name type="scientific">Sphingobacterium faecale</name>
    <dbReference type="NCBI Taxonomy" id="2803775"/>
    <lineage>
        <taxon>Bacteria</taxon>
        <taxon>Pseudomonadati</taxon>
        <taxon>Bacteroidota</taxon>
        <taxon>Sphingobacteriia</taxon>
        <taxon>Sphingobacteriales</taxon>
        <taxon>Sphingobacteriaceae</taxon>
        <taxon>Sphingobacterium</taxon>
    </lineage>
</organism>
<keyword evidence="1" id="KW-0812">Transmembrane</keyword>
<dbReference type="Pfam" id="PF16344">
    <property type="entry name" value="FecR_C"/>
    <property type="match status" value="1"/>
</dbReference>
<name>A0ABS1R8S7_9SPHI</name>
<keyword evidence="1" id="KW-1133">Transmembrane helix</keyword>
<gene>
    <name evidence="4" type="ORF">JKG61_16670</name>
</gene>
<evidence type="ECO:0000259" key="3">
    <source>
        <dbReference type="Pfam" id="PF16344"/>
    </source>
</evidence>
<evidence type="ECO:0000259" key="2">
    <source>
        <dbReference type="Pfam" id="PF04773"/>
    </source>
</evidence>
<dbReference type="PANTHER" id="PTHR30273">
    <property type="entry name" value="PERIPLASMIC SIGNAL SENSOR AND SIGMA FACTOR ACTIVATOR FECR-RELATED"/>
    <property type="match status" value="1"/>
</dbReference>
<dbReference type="Proteomes" id="UP000625283">
    <property type="component" value="Unassembled WGS sequence"/>
</dbReference>
<dbReference type="InterPro" id="IPR006860">
    <property type="entry name" value="FecR"/>
</dbReference>
<feature type="transmembrane region" description="Helical" evidence="1">
    <location>
        <begin position="47"/>
        <end position="65"/>
    </location>
</feature>
<comment type="caution">
    <text evidence="4">The sequence shown here is derived from an EMBL/GenBank/DDBJ whole genome shotgun (WGS) entry which is preliminary data.</text>
</comment>
<dbReference type="Gene3D" id="3.55.50.30">
    <property type="match status" value="1"/>
</dbReference>